<dbReference type="Proteomes" id="UP001597073">
    <property type="component" value="Unassembled WGS sequence"/>
</dbReference>
<reference evidence="2" key="1">
    <citation type="journal article" date="2019" name="Int. J. Syst. Evol. Microbiol.">
        <title>The Global Catalogue of Microorganisms (GCM) 10K type strain sequencing project: providing services to taxonomists for standard genome sequencing and annotation.</title>
        <authorList>
            <consortium name="The Broad Institute Genomics Platform"/>
            <consortium name="The Broad Institute Genome Sequencing Center for Infectious Disease"/>
            <person name="Wu L."/>
            <person name="Ma J."/>
        </authorList>
    </citation>
    <scope>NUCLEOTIDE SEQUENCE [LARGE SCALE GENOMIC DNA]</scope>
    <source>
        <strain evidence="2">CCUG 60742</strain>
    </source>
</reference>
<accession>A0ABW2Z978</accession>
<sequence>MAWQTNDRRTYPDGHGSNVNLRCNSILCYAVRWLPSAALFIWDTAAISLKTWYKEKPAQAMAEQ</sequence>
<comment type="caution">
    <text evidence="1">The sequence shown here is derived from an EMBL/GenBank/DDBJ whole genome shotgun (WGS) entry which is preliminary data.</text>
</comment>
<gene>
    <name evidence="1" type="ORF">ACFQZI_00345</name>
</gene>
<proteinExistence type="predicted"/>
<evidence type="ECO:0000313" key="1">
    <source>
        <dbReference type="EMBL" id="MFD0763280.1"/>
    </source>
</evidence>
<keyword evidence="2" id="KW-1185">Reference proteome</keyword>
<protein>
    <submittedName>
        <fullName evidence="1">Uncharacterized protein</fullName>
    </submittedName>
</protein>
<evidence type="ECO:0000313" key="2">
    <source>
        <dbReference type="Proteomes" id="UP001597073"/>
    </source>
</evidence>
<dbReference type="EMBL" id="JBHTIA010000002">
    <property type="protein sequence ID" value="MFD0763280.1"/>
    <property type="molecule type" value="Genomic_DNA"/>
</dbReference>
<dbReference type="RefSeq" id="WP_377137202.1">
    <property type="nucleotide sequence ID" value="NZ_JBHTIA010000002.1"/>
</dbReference>
<name>A0ABW2Z978_9SPHI</name>
<organism evidence="1 2">
    <name type="scientific">Mucilaginibacter lutimaris</name>
    <dbReference type="NCBI Taxonomy" id="931629"/>
    <lineage>
        <taxon>Bacteria</taxon>
        <taxon>Pseudomonadati</taxon>
        <taxon>Bacteroidota</taxon>
        <taxon>Sphingobacteriia</taxon>
        <taxon>Sphingobacteriales</taxon>
        <taxon>Sphingobacteriaceae</taxon>
        <taxon>Mucilaginibacter</taxon>
    </lineage>
</organism>